<protein>
    <submittedName>
        <fullName evidence="1">Uncharacterized protein</fullName>
    </submittedName>
</protein>
<gene>
    <name evidence="1" type="ORF">POTOM_045333</name>
</gene>
<proteinExistence type="predicted"/>
<evidence type="ECO:0000313" key="1">
    <source>
        <dbReference type="EMBL" id="KAG6750818.1"/>
    </source>
</evidence>
<reference evidence="1" key="1">
    <citation type="journal article" date="2020" name="bioRxiv">
        <title>Hybrid origin of Populus tomentosa Carr. identified through genome sequencing and phylogenomic analysis.</title>
        <authorList>
            <person name="An X."/>
            <person name="Gao K."/>
            <person name="Chen Z."/>
            <person name="Li J."/>
            <person name="Yang X."/>
            <person name="Yang X."/>
            <person name="Zhou J."/>
            <person name="Guo T."/>
            <person name="Zhao T."/>
            <person name="Huang S."/>
            <person name="Miao D."/>
            <person name="Khan W.U."/>
            <person name="Rao P."/>
            <person name="Ye M."/>
            <person name="Lei B."/>
            <person name="Liao W."/>
            <person name="Wang J."/>
            <person name="Ji L."/>
            <person name="Li Y."/>
            <person name="Guo B."/>
            <person name="Mustafa N.S."/>
            <person name="Li S."/>
            <person name="Yun Q."/>
            <person name="Keller S.R."/>
            <person name="Mao J."/>
            <person name="Zhang R."/>
            <person name="Strauss S.H."/>
        </authorList>
    </citation>
    <scope>NUCLEOTIDE SEQUENCE</scope>
    <source>
        <strain evidence="1">GM15</strain>
        <tissue evidence="1">Leaf</tissue>
    </source>
</reference>
<sequence length="222" mass="25160">MSVLNTSTGLSGILIDNSHQDSSSTISFTQARYSSALIEDEKLEWQVANLHSSHKKVLPVACRMRCLRDKSSANKSSKKSMTQGTGGFSNGEKMVRWLDSDEKIIDLLQEVVGMNHDFKRQFSSSSQIACFVSRILKPYIKEFEYAKTQVMHQTMPAGGFLNYHPVYTRNMSYNLYQNGDTYCISGLYLRSLHIQGDRIREKKHSCDYKTATGLAIFLSSDR</sequence>
<evidence type="ECO:0000313" key="2">
    <source>
        <dbReference type="Proteomes" id="UP000886885"/>
    </source>
</evidence>
<name>A0A8X7YCW9_POPTO</name>
<comment type="caution">
    <text evidence="1">The sequence shown here is derived from an EMBL/GenBank/DDBJ whole genome shotgun (WGS) entry which is preliminary data.</text>
</comment>
<keyword evidence="2" id="KW-1185">Reference proteome</keyword>
<dbReference type="AlphaFoldDB" id="A0A8X7YCW9"/>
<dbReference type="EMBL" id="JAAWWB010000026">
    <property type="protein sequence ID" value="KAG6750818.1"/>
    <property type="molecule type" value="Genomic_DNA"/>
</dbReference>
<accession>A0A8X7YCW9</accession>
<organism evidence="1 2">
    <name type="scientific">Populus tomentosa</name>
    <name type="common">Chinese white poplar</name>
    <dbReference type="NCBI Taxonomy" id="118781"/>
    <lineage>
        <taxon>Eukaryota</taxon>
        <taxon>Viridiplantae</taxon>
        <taxon>Streptophyta</taxon>
        <taxon>Embryophyta</taxon>
        <taxon>Tracheophyta</taxon>
        <taxon>Spermatophyta</taxon>
        <taxon>Magnoliopsida</taxon>
        <taxon>eudicotyledons</taxon>
        <taxon>Gunneridae</taxon>
        <taxon>Pentapetalae</taxon>
        <taxon>rosids</taxon>
        <taxon>fabids</taxon>
        <taxon>Malpighiales</taxon>
        <taxon>Salicaceae</taxon>
        <taxon>Saliceae</taxon>
        <taxon>Populus</taxon>
    </lineage>
</organism>
<dbReference type="Proteomes" id="UP000886885">
    <property type="component" value="Chromosome 13D"/>
</dbReference>